<dbReference type="GO" id="GO:0008410">
    <property type="term" value="F:CoA-transferase activity"/>
    <property type="evidence" value="ECO:0007669"/>
    <property type="project" value="InterPro"/>
</dbReference>
<reference evidence="1" key="1">
    <citation type="journal article" date="2014" name="Front. Microbiol.">
        <title>High frequency of phylogenetically diverse reductive dehalogenase-homologous genes in deep subseafloor sedimentary metagenomes.</title>
        <authorList>
            <person name="Kawai M."/>
            <person name="Futagami T."/>
            <person name="Toyoda A."/>
            <person name="Takaki Y."/>
            <person name="Nishi S."/>
            <person name="Hori S."/>
            <person name="Arai W."/>
            <person name="Tsubouchi T."/>
            <person name="Morono Y."/>
            <person name="Uchiyama I."/>
            <person name="Ito T."/>
            <person name="Fujiyama A."/>
            <person name="Inagaki F."/>
            <person name="Takami H."/>
        </authorList>
    </citation>
    <scope>NUCLEOTIDE SEQUENCE</scope>
    <source>
        <strain evidence="1">Expedition CK06-06</strain>
    </source>
</reference>
<sequence length="205" mass="22963">AEMANDFPYCHDVEFYYEFEHLFDLVERLETRLMFFGGAQIDKYGNVNATLLGSIDNIKVKLAGGGGTGAILGRTPVIVIWTAAHEKRGGRYTLVDKVDFITGHGNPPPGVTYPGEIGPTACVTDLGVFSFDRDTGIMKLEALYPDTTVEMILENTEFKPIIPDKVPLVEPPTKEQIDILRRLADPTGIRKKEFLPKQLERRFKF</sequence>
<protein>
    <submittedName>
        <fullName evidence="1">Uncharacterized protein</fullName>
    </submittedName>
</protein>
<gene>
    <name evidence="1" type="ORF">S12H4_27322</name>
</gene>
<dbReference type="PANTHER" id="PTHR43293">
    <property type="entry name" value="ACETATE COA-TRANSFERASE YDIF"/>
    <property type="match status" value="1"/>
</dbReference>
<feature type="non-terminal residue" evidence="1">
    <location>
        <position position="1"/>
    </location>
</feature>
<dbReference type="SUPFAM" id="SSF100950">
    <property type="entry name" value="NagB/RpiA/CoA transferase-like"/>
    <property type="match status" value="1"/>
</dbReference>
<dbReference type="EMBL" id="BARW01015590">
    <property type="protein sequence ID" value="GAI96537.1"/>
    <property type="molecule type" value="Genomic_DNA"/>
</dbReference>
<accession>X1SU15</accession>
<name>X1SU15_9ZZZZ</name>
<dbReference type="InterPro" id="IPR037171">
    <property type="entry name" value="NagB/RpiA_transferase-like"/>
</dbReference>
<dbReference type="Pfam" id="PF01144">
    <property type="entry name" value="CoA_trans"/>
    <property type="match status" value="1"/>
</dbReference>
<dbReference type="PANTHER" id="PTHR43293:SF3">
    <property type="entry name" value="CHOLESTEROL RING-CLEAVING HYDROLASE IPDB SUBUNIT"/>
    <property type="match status" value="1"/>
</dbReference>
<dbReference type="Gene3D" id="3.40.1080.10">
    <property type="entry name" value="Glutaconate Coenzyme A-transferase"/>
    <property type="match status" value="1"/>
</dbReference>
<dbReference type="InterPro" id="IPR004165">
    <property type="entry name" value="CoA_trans_fam_I"/>
</dbReference>
<comment type="caution">
    <text evidence="1">The sequence shown here is derived from an EMBL/GenBank/DDBJ whole genome shotgun (WGS) entry which is preliminary data.</text>
</comment>
<dbReference type="AlphaFoldDB" id="X1SU15"/>
<organism evidence="1">
    <name type="scientific">marine sediment metagenome</name>
    <dbReference type="NCBI Taxonomy" id="412755"/>
    <lineage>
        <taxon>unclassified sequences</taxon>
        <taxon>metagenomes</taxon>
        <taxon>ecological metagenomes</taxon>
    </lineage>
</organism>
<proteinExistence type="predicted"/>
<evidence type="ECO:0000313" key="1">
    <source>
        <dbReference type="EMBL" id="GAI96537.1"/>
    </source>
</evidence>